<dbReference type="AlphaFoldDB" id="A0A1G2QJG8"/>
<keyword evidence="1" id="KW-0175">Coiled coil</keyword>
<protein>
    <submittedName>
        <fullName evidence="4">Uncharacterized protein</fullName>
    </submittedName>
</protein>
<evidence type="ECO:0000313" key="4">
    <source>
        <dbReference type="EMBL" id="OHA60132.1"/>
    </source>
</evidence>
<evidence type="ECO:0000313" key="5">
    <source>
        <dbReference type="Proteomes" id="UP000177838"/>
    </source>
</evidence>
<name>A0A1G2QJG8_9BACT</name>
<proteinExistence type="predicted"/>
<feature type="transmembrane region" description="Helical" evidence="3">
    <location>
        <begin position="397"/>
        <end position="417"/>
    </location>
</feature>
<sequence>MRISFLKKIIISTLVICTLLSPLLINAQTPISQEEFVRIIEEDIANLQNQYDELAASQADWGTTRWSDFFTNWLGIDGDRDAEDNILAIGEIGREIQRLTIQRDNALAQIAEDNNNTQEAERLREQIALREERLQDSTTSSNTYSERVQNIRDQQVYNCNLISTNPNWDGCLAGILDGISSILLWLYTWVISLADTLFAYIVKTTITDFRDYVTDLSVIDIGWTVARDLSNIFFIFILLYLAIGTILQLPNVNTKKTLVNVIVIALLVNFSGFITKVAIDASNIVAMTFYQQIGDDPNKDPSIAQPFRDQLSFFEGIKSPNDYNSGYFKLTAGVLVKNIGILILQTITIFTLLAASLLFLIRGVSLLFLIMTSPLAFLGYTFTPLKEVFNLWSTRLRCDLLFAPLFMFFLYVTLGIMKNLNTAASNSITTSGPTGQIFTFLTLNGLMLGSMLIAQKVGCQLGSSFSNKAIGLSKWAARGATVGAVGVAGRNTIGILAKKAQNSDGMKKLTAKTPKIGWAANKAMAGVAGYGFGTDRGYTQTVDRRQKRQEEIAGQLRNPKLKAEYLSNLNEEDRKKNYEKLSDREKADLEIKNVKDNPALAENMKALRNGIKDPERREKADEEFGKRLREELRQTVVKDAEGNVVKDKDGKPVTKEANNEEQLKNFAALSADYQKLAYEALSDTDKAIFETEANKGPNESLKQAISALRKGQAGDKDHKIKKAQKDLMEQAAKDDTATAIEAINNHATDLQSLDDQTATTIIEEMGKLTYKNRAAIKPEILANEKIVKEVTPKDLEQIEKSGNMSANNWRQLEKAIDSHGNSETKEYLATRATPKPAAPKTPEVVTPAGAGDYQKPDRFGPKTTYN</sequence>
<feature type="transmembrane region" description="Helical" evidence="3">
    <location>
        <begin position="366"/>
        <end position="385"/>
    </location>
</feature>
<evidence type="ECO:0000256" key="3">
    <source>
        <dbReference type="SAM" id="Phobius"/>
    </source>
</evidence>
<feature type="transmembrane region" description="Helical" evidence="3">
    <location>
        <begin position="437"/>
        <end position="454"/>
    </location>
</feature>
<feature type="compositionally biased region" description="Basic and acidic residues" evidence="2">
    <location>
        <begin position="817"/>
        <end position="828"/>
    </location>
</feature>
<keyword evidence="3" id="KW-0812">Transmembrane</keyword>
<feature type="transmembrane region" description="Helical" evidence="3">
    <location>
        <begin position="182"/>
        <end position="202"/>
    </location>
</feature>
<dbReference type="STRING" id="1802439.A2589_00430"/>
<evidence type="ECO:0000256" key="2">
    <source>
        <dbReference type="SAM" id="MobiDB-lite"/>
    </source>
</evidence>
<feature type="region of interest" description="Disordered" evidence="2">
    <location>
        <begin position="817"/>
        <end position="866"/>
    </location>
</feature>
<gene>
    <name evidence="4" type="ORF">A2589_00430</name>
</gene>
<dbReference type="EMBL" id="MHTK01000002">
    <property type="protein sequence ID" value="OHA60132.1"/>
    <property type="molecule type" value="Genomic_DNA"/>
</dbReference>
<feature type="compositionally biased region" description="Low complexity" evidence="2">
    <location>
        <begin position="829"/>
        <end position="842"/>
    </location>
</feature>
<dbReference type="Proteomes" id="UP000177838">
    <property type="component" value="Unassembled WGS sequence"/>
</dbReference>
<feature type="coiled-coil region" evidence="1">
    <location>
        <begin position="96"/>
        <end position="123"/>
    </location>
</feature>
<evidence type="ECO:0000256" key="1">
    <source>
        <dbReference type="SAM" id="Coils"/>
    </source>
</evidence>
<feature type="transmembrane region" description="Helical" evidence="3">
    <location>
        <begin position="339"/>
        <end position="360"/>
    </location>
</feature>
<keyword evidence="3" id="KW-1133">Transmembrane helix</keyword>
<organism evidence="4 5">
    <name type="scientific">Candidatus Vogelbacteria bacterium RIFOXYD1_FULL_46_19</name>
    <dbReference type="NCBI Taxonomy" id="1802439"/>
    <lineage>
        <taxon>Bacteria</taxon>
        <taxon>Candidatus Vogeliibacteriota</taxon>
    </lineage>
</organism>
<keyword evidence="3" id="KW-0472">Membrane</keyword>
<accession>A0A1G2QJG8</accession>
<comment type="caution">
    <text evidence="4">The sequence shown here is derived from an EMBL/GenBank/DDBJ whole genome shotgun (WGS) entry which is preliminary data.</text>
</comment>
<reference evidence="4 5" key="1">
    <citation type="journal article" date="2016" name="Nat. Commun.">
        <title>Thousands of microbial genomes shed light on interconnected biogeochemical processes in an aquifer system.</title>
        <authorList>
            <person name="Anantharaman K."/>
            <person name="Brown C.T."/>
            <person name="Hug L.A."/>
            <person name="Sharon I."/>
            <person name="Castelle C.J."/>
            <person name="Probst A.J."/>
            <person name="Thomas B.C."/>
            <person name="Singh A."/>
            <person name="Wilkins M.J."/>
            <person name="Karaoz U."/>
            <person name="Brodie E.L."/>
            <person name="Williams K.H."/>
            <person name="Hubbard S.S."/>
            <person name="Banfield J.F."/>
        </authorList>
    </citation>
    <scope>NUCLEOTIDE SEQUENCE [LARGE SCALE GENOMIC DNA]</scope>
</reference>
<feature type="transmembrane region" description="Helical" evidence="3">
    <location>
        <begin position="232"/>
        <end position="252"/>
    </location>
</feature>
<feature type="transmembrane region" description="Helical" evidence="3">
    <location>
        <begin position="258"/>
        <end position="279"/>
    </location>
</feature>